<dbReference type="GO" id="GO:0005829">
    <property type="term" value="C:cytosol"/>
    <property type="evidence" value="ECO:0007669"/>
    <property type="project" value="TreeGrafter"/>
</dbReference>
<dbReference type="EMBL" id="UINC01076821">
    <property type="protein sequence ID" value="SVC16348.1"/>
    <property type="molecule type" value="Genomic_DNA"/>
</dbReference>
<reference evidence="8" key="1">
    <citation type="submission" date="2018-05" db="EMBL/GenBank/DDBJ databases">
        <authorList>
            <person name="Lanie J.A."/>
            <person name="Ng W.-L."/>
            <person name="Kazmierczak K.M."/>
            <person name="Andrzejewski T.M."/>
            <person name="Davidsen T.M."/>
            <person name="Wayne K.J."/>
            <person name="Tettelin H."/>
            <person name="Glass J.I."/>
            <person name="Rusch D."/>
            <person name="Podicherti R."/>
            <person name="Tsui H.-C.T."/>
            <person name="Winkler M.E."/>
        </authorList>
    </citation>
    <scope>NUCLEOTIDE SEQUENCE</scope>
</reference>
<evidence type="ECO:0000259" key="7">
    <source>
        <dbReference type="Pfam" id="PF02562"/>
    </source>
</evidence>
<proteinExistence type="inferred from homology"/>
<organism evidence="8">
    <name type="scientific">marine metagenome</name>
    <dbReference type="NCBI Taxonomy" id="408172"/>
    <lineage>
        <taxon>unclassified sequences</taxon>
        <taxon>metagenomes</taxon>
        <taxon>ecological metagenomes</taxon>
    </lineage>
</organism>
<evidence type="ECO:0000256" key="3">
    <source>
        <dbReference type="ARBA" id="ARBA00022490"/>
    </source>
</evidence>
<dbReference type="AlphaFoldDB" id="A0A382JWV1"/>
<dbReference type="InterPro" id="IPR027417">
    <property type="entry name" value="P-loop_NTPase"/>
</dbReference>
<keyword evidence="4" id="KW-0547">Nucleotide-binding</keyword>
<evidence type="ECO:0000256" key="2">
    <source>
        <dbReference type="ARBA" id="ARBA00010393"/>
    </source>
</evidence>
<dbReference type="InterPro" id="IPR003714">
    <property type="entry name" value="PhoH"/>
</dbReference>
<keyword evidence="5" id="KW-0067">ATP-binding</keyword>
<gene>
    <name evidence="8" type="ORF">METZ01_LOCUS269202</name>
</gene>
<evidence type="ECO:0000313" key="8">
    <source>
        <dbReference type="EMBL" id="SVC16348.1"/>
    </source>
</evidence>
<feature type="non-terminal residue" evidence="8">
    <location>
        <position position="274"/>
    </location>
</feature>
<evidence type="ECO:0000256" key="1">
    <source>
        <dbReference type="ARBA" id="ARBA00004496"/>
    </source>
</evidence>
<comment type="similarity">
    <text evidence="2">Belongs to the PhoH family.</text>
</comment>
<dbReference type="InterPro" id="IPR051451">
    <property type="entry name" value="PhoH2-like"/>
</dbReference>
<dbReference type="PANTHER" id="PTHR30473">
    <property type="entry name" value="PROTEIN PHOH"/>
    <property type="match status" value="1"/>
</dbReference>
<evidence type="ECO:0000256" key="5">
    <source>
        <dbReference type="ARBA" id="ARBA00022840"/>
    </source>
</evidence>
<name>A0A382JWV1_9ZZZZ</name>
<dbReference type="Gene3D" id="3.40.50.300">
    <property type="entry name" value="P-loop containing nucleotide triphosphate hydrolases"/>
    <property type="match status" value="1"/>
</dbReference>
<dbReference type="SUPFAM" id="SSF52540">
    <property type="entry name" value="P-loop containing nucleoside triphosphate hydrolases"/>
    <property type="match status" value="1"/>
</dbReference>
<dbReference type="GO" id="GO:0005524">
    <property type="term" value="F:ATP binding"/>
    <property type="evidence" value="ECO:0007669"/>
    <property type="project" value="UniProtKB-KW"/>
</dbReference>
<accession>A0A382JWV1</accession>
<evidence type="ECO:0000256" key="4">
    <source>
        <dbReference type="ARBA" id="ARBA00022741"/>
    </source>
</evidence>
<comment type="subcellular location">
    <subcellularLocation>
        <location evidence="1">Cytoplasm</location>
    </subcellularLocation>
</comment>
<feature type="domain" description="PhoH-like protein" evidence="7">
    <location>
        <begin position="105"/>
        <end position="273"/>
    </location>
</feature>
<dbReference type="Pfam" id="PF02562">
    <property type="entry name" value="PhoH"/>
    <property type="match status" value="1"/>
</dbReference>
<evidence type="ECO:0000256" key="6">
    <source>
        <dbReference type="ARBA" id="ARBA00039970"/>
    </source>
</evidence>
<dbReference type="PANTHER" id="PTHR30473:SF1">
    <property type="entry name" value="PHOH-LIKE PROTEIN"/>
    <property type="match status" value="1"/>
</dbReference>
<sequence length="274" mass="30169">MKKKIDLQEIDPISIAGVADENLKILEESFPCQIVLRGSDITLEGKKSVIAQASETISEMMKTYSRKNQVTAGDVRSLVALISNGEHVESRSDEPVILHTRQGAVTPRSDGQKQFYEAVQKDDMVFTIGPAGTGKTFLAVAFAVAAYKNRRVKRIILSRPAVEAGERLGFLPGDLKEKIDPYLAPLYDALNELMPAVNLKSLLSKRTVEVIPLAYMRGRTLDNAFVILDEAQNCSAMQMKMFLTRLGPNSRAIITGDKTQMDIPDKNDSGLLQA</sequence>
<protein>
    <recommendedName>
        <fullName evidence="6">PhoH-like protein</fullName>
    </recommendedName>
</protein>
<keyword evidence="3" id="KW-0963">Cytoplasm</keyword>